<evidence type="ECO:0000313" key="7">
    <source>
        <dbReference type="Proteomes" id="UP000274922"/>
    </source>
</evidence>
<dbReference type="GO" id="GO:0001682">
    <property type="term" value="P:tRNA 5'-leader removal"/>
    <property type="evidence" value="ECO:0007669"/>
    <property type="project" value="InterPro"/>
</dbReference>
<dbReference type="EC" id="3.1.26.5" evidence="5"/>
<dbReference type="InterPro" id="IPR002759">
    <property type="entry name" value="Pop5/Rpp14/Rnp2-like"/>
</dbReference>
<evidence type="ECO:0000256" key="2">
    <source>
        <dbReference type="ARBA" id="ARBA00010800"/>
    </source>
</evidence>
<reference evidence="7" key="1">
    <citation type="journal article" date="2018" name="Nat. Microbiol.">
        <title>Leveraging single-cell genomics to expand the fungal tree of life.</title>
        <authorList>
            <person name="Ahrendt S.R."/>
            <person name="Quandt C.A."/>
            <person name="Ciobanu D."/>
            <person name="Clum A."/>
            <person name="Salamov A."/>
            <person name="Andreopoulos B."/>
            <person name="Cheng J.F."/>
            <person name="Woyke T."/>
            <person name="Pelin A."/>
            <person name="Henrissat B."/>
            <person name="Reynolds N.K."/>
            <person name="Benny G.L."/>
            <person name="Smith M.E."/>
            <person name="James T.Y."/>
            <person name="Grigoriev I.V."/>
        </authorList>
    </citation>
    <scope>NUCLEOTIDE SEQUENCE [LARGE SCALE GENOMIC DNA]</scope>
    <source>
        <strain evidence="7">ATCC 52028</strain>
    </source>
</reference>
<dbReference type="GO" id="GO:0033204">
    <property type="term" value="F:ribonuclease P RNA binding"/>
    <property type="evidence" value="ECO:0007669"/>
    <property type="project" value="InterPro"/>
</dbReference>
<dbReference type="PANTHER" id="PTHR15441">
    <property type="entry name" value="RIBONUCLEASE P PROTEIN SUBUNIT P14"/>
    <property type="match status" value="1"/>
</dbReference>
<organism evidence="6 7">
    <name type="scientific">Caulochytrium protostelioides</name>
    <dbReference type="NCBI Taxonomy" id="1555241"/>
    <lineage>
        <taxon>Eukaryota</taxon>
        <taxon>Fungi</taxon>
        <taxon>Fungi incertae sedis</taxon>
        <taxon>Chytridiomycota</taxon>
        <taxon>Chytridiomycota incertae sedis</taxon>
        <taxon>Chytridiomycetes</taxon>
        <taxon>Caulochytriales</taxon>
        <taxon>Caulochytriaceae</taxon>
        <taxon>Caulochytrium</taxon>
    </lineage>
</organism>
<evidence type="ECO:0000313" key="6">
    <source>
        <dbReference type="EMBL" id="RKP01883.1"/>
    </source>
</evidence>
<gene>
    <name evidence="6" type="ORF">CXG81DRAFT_25447</name>
</gene>
<comment type="function">
    <text evidence="5">Component of ribonuclease P, a protein complex that generates mature tRNA molecules by cleaving their 5'-ends.</text>
</comment>
<dbReference type="AlphaFoldDB" id="A0A4P9X973"/>
<dbReference type="PIRSF" id="PIRSF023803">
    <property type="entry name" value="Ribonuclease_P_prd"/>
    <property type="match status" value="1"/>
</dbReference>
<sequence>MVRIKHRYLVIALHGLPDSVAVSSSDVWHALQDALVTNFGSAGGATCGESLLLKYWSPVTRHGVVRLLRDDLPTVWAAVTLITKLKGQPCAITVGHVGGTIKSCQQVLIRWDEREIGRVMRDGQLSEQQCSSMLKQLRKRVEGMSR</sequence>
<dbReference type="GO" id="GO:0004526">
    <property type="term" value="F:ribonuclease P activity"/>
    <property type="evidence" value="ECO:0007669"/>
    <property type="project" value="UniProtKB-EC"/>
</dbReference>
<proteinExistence type="inferred from homology"/>
<keyword evidence="3 5" id="KW-0819">tRNA processing</keyword>
<keyword evidence="4" id="KW-0539">Nucleus</keyword>
<dbReference type="Proteomes" id="UP000274922">
    <property type="component" value="Unassembled WGS sequence"/>
</dbReference>
<name>A0A4P9X973_9FUNG</name>
<comment type="similarity">
    <text evidence="2 5">Belongs to the eukaryotic/archaeal RNase P protein component 2 family.</text>
</comment>
<dbReference type="SUPFAM" id="SSF160350">
    <property type="entry name" value="Rnp2-like"/>
    <property type="match status" value="1"/>
</dbReference>
<comment type="subcellular location">
    <subcellularLocation>
        <location evidence="1">Nucleus</location>
    </subcellularLocation>
</comment>
<keyword evidence="7" id="KW-1185">Reference proteome</keyword>
<evidence type="ECO:0000256" key="3">
    <source>
        <dbReference type="ARBA" id="ARBA00022694"/>
    </source>
</evidence>
<dbReference type="Pfam" id="PF01900">
    <property type="entry name" value="RNase_P_Rpp14"/>
    <property type="match status" value="1"/>
</dbReference>
<protein>
    <recommendedName>
        <fullName evidence="5">Ribonuclease P/MRP protein subunit POP5</fullName>
        <ecNumber evidence="5">3.1.26.5</ecNumber>
    </recommendedName>
</protein>
<dbReference type="Gene3D" id="3.30.70.3250">
    <property type="entry name" value="Ribonuclease P, Pop5 subunit"/>
    <property type="match status" value="1"/>
</dbReference>
<accession>A0A4P9X973</accession>
<comment type="catalytic activity">
    <reaction evidence="5">
        <text>Endonucleolytic cleavage of RNA, removing 5'-extranucleotides from tRNA precursor.</text>
        <dbReference type="EC" id="3.1.26.5"/>
    </reaction>
</comment>
<dbReference type="InterPro" id="IPR038085">
    <property type="entry name" value="Rnp2-like_sf"/>
</dbReference>
<dbReference type="GO" id="GO:0005730">
    <property type="term" value="C:nucleolus"/>
    <property type="evidence" value="ECO:0007669"/>
    <property type="project" value="TreeGrafter"/>
</dbReference>
<dbReference type="PANTHER" id="PTHR15441:SF2">
    <property type="entry name" value="RIBONUCLEASE P_MRP PROTEIN SUBUNIT POP5"/>
    <property type="match status" value="1"/>
</dbReference>
<dbReference type="InterPro" id="IPR016819">
    <property type="entry name" value="RNase_P/MRP_POP5"/>
</dbReference>
<evidence type="ECO:0000256" key="4">
    <source>
        <dbReference type="ARBA" id="ARBA00023242"/>
    </source>
</evidence>
<evidence type="ECO:0000256" key="1">
    <source>
        <dbReference type="ARBA" id="ARBA00004123"/>
    </source>
</evidence>
<dbReference type="EMBL" id="ML014158">
    <property type="protein sequence ID" value="RKP01883.1"/>
    <property type="molecule type" value="Genomic_DNA"/>
</dbReference>
<dbReference type="OrthoDB" id="24745at2759"/>
<evidence type="ECO:0000256" key="5">
    <source>
        <dbReference type="PIRNR" id="PIRNR023803"/>
    </source>
</evidence>
<dbReference type="GO" id="GO:0030681">
    <property type="term" value="C:multimeric ribonuclease P complex"/>
    <property type="evidence" value="ECO:0007669"/>
    <property type="project" value="TreeGrafter"/>
</dbReference>
<dbReference type="STRING" id="1555241.A0A4P9X973"/>